<evidence type="ECO:0000256" key="2">
    <source>
        <dbReference type="SAM" id="Phobius"/>
    </source>
</evidence>
<feature type="compositionally biased region" description="Polar residues" evidence="1">
    <location>
        <begin position="271"/>
        <end position="283"/>
    </location>
</feature>
<name>A0A7M5X1Z5_9CNID</name>
<protein>
    <submittedName>
        <fullName evidence="3">Uncharacterized protein</fullName>
    </submittedName>
</protein>
<feature type="transmembrane region" description="Helical" evidence="2">
    <location>
        <begin position="40"/>
        <end position="62"/>
    </location>
</feature>
<evidence type="ECO:0000256" key="1">
    <source>
        <dbReference type="SAM" id="MobiDB-lite"/>
    </source>
</evidence>
<dbReference type="GeneID" id="136804591"/>
<dbReference type="EnsemblMetazoa" id="CLYHEMT015936.1">
    <property type="protein sequence ID" value="CLYHEMP015936.1"/>
    <property type="gene ID" value="CLYHEMG015936"/>
</dbReference>
<evidence type="ECO:0000313" key="3">
    <source>
        <dbReference type="EnsemblMetazoa" id="CLYHEMP015936.1"/>
    </source>
</evidence>
<feature type="compositionally biased region" description="Basic and acidic residues" evidence="1">
    <location>
        <begin position="289"/>
        <end position="299"/>
    </location>
</feature>
<accession>A0A7M5X1Z5</accession>
<organism evidence="3 4">
    <name type="scientific">Clytia hemisphaerica</name>
    <dbReference type="NCBI Taxonomy" id="252671"/>
    <lineage>
        <taxon>Eukaryota</taxon>
        <taxon>Metazoa</taxon>
        <taxon>Cnidaria</taxon>
        <taxon>Hydrozoa</taxon>
        <taxon>Hydroidolina</taxon>
        <taxon>Leptothecata</taxon>
        <taxon>Obeliida</taxon>
        <taxon>Clytiidae</taxon>
        <taxon>Clytia</taxon>
    </lineage>
</organism>
<keyword evidence="2" id="KW-0812">Transmembrane</keyword>
<keyword evidence="2" id="KW-1133">Transmembrane helix</keyword>
<dbReference type="OrthoDB" id="10671972at2759"/>
<feature type="compositionally biased region" description="Polar residues" evidence="1">
    <location>
        <begin position="118"/>
        <end position="134"/>
    </location>
</feature>
<feature type="region of interest" description="Disordered" evidence="1">
    <location>
        <begin position="111"/>
        <end position="134"/>
    </location>
</feature>
<dbReference type="Proteomes" id="UP000594262">
    <property type="component" value="Unplaced"/>
</dbReference>
<proteinExistence type="predicted"/>
<evidence type="ECO:0000313" key="4">
    <source>
        <dbReference type="Proteomes" id="UP000594262"/>
    </source>
</evidence>
<dbReference type="RefSeq" id="XP_066917293.1">
    <property type="nucleotide sequence ID" value="XM_067061192.1"/>
</dbReference>
<keyword evidence="2" id="KW-0472">Membrane</keyword>
<sequence>MAPNNTTNGTLSELLVTTAIVPTISTFPPLTEHELKKQKLFSILVIACFFSFLIFVIGYVTFTHVKRNRRIIEEKRALEAEEEDKPKINRRTSVMGQGQKQVVIERKASVLSGHRKSSSISSPVGNGQNNHNQQAPQLNTKLLRQPPQPWLNIPQMPAHFQPPQMGGQQPINLHMNGPVGGYSIPPPITHSRIEDNYTFPNTYPMNAFNENVLVRYCQPDLKERHPTEEGESGLSSSGSMEDSKKLDEEDHEDGEQSDGDETEENDHVFRSISTNESEPSVVSENYRFATEDTRLLAAS</sequence>
<reference evidence="3" key="1">
    <citation type="submission" date="2021-01" db="UniProtKB">
        <authorList>
            <consortium name="EnsemblMetazoa"/>
        </authorList>
    </citation>
    <scope>IDENTIFICATION</scope>
</reference>
<dbReference type="AlphaFoldDB" id="A0A7M5X1Z5"/>
<feature type="region of interest" description="Disordered" evidence="1">
    <location>
        <begin position="224"/>
        <end position="299"/>
    </location>
</feature>
<feature type="compositionally biased region" description="Acidic residues" evidence="1">
    <location>
        <begin position="249"/>
        <end position="264"/>
    </location>
</feature>
<keyword evidence="4" id="KW-1185">Reference proteome</keyword>